<dbReference type="EMBL" id="JANBUL010000004">
    <property type="protein sequence ID" value="KAJ2786118.1"/>
    <property type="molecule type" value="Genomic_DNA"/>
</dbReference>
<sequence>MLKNIVSLALVAAAVVGGAAGQELQLAPRANSKDVVVAIAKPAGSGIKAEVRFIQVLSGSGLQVDVQVQGLTKGEKYPYHIHQKPVPANGNCTATGGHLDPAGAAAAATAAGGKYKCDPANPASCELGDLAGLYGNMTADANGAFVASYNATQLAFGGKNTILDHSVVIHGPNGTRLACANIIGYILSTDQDSAAGLNDGESGTSNTHSPAAPRAVVASAGMLLLAAAATLF</sequence>
<evidence type="ECO:0000259" key="2">
    <source>
        <dbReference type="Pfam" id="PF00080"/>
    </source>
</evidence>
<dbReference type="InterPro" id="IPR001424">
    <property type="entry name" value="SOD_Cu_Zn_dom"/>
</dbReference>
<evidence type="ECO:0000313" key="3">
    <source>
        <dbReference type="EMBL" id="KAJ2786118.1"/>
    </source>
</evidence>
<dbReference type="PANTHER" id="PTHR20910:SF1">
    <property type="entry name" value="SUPEROXIDE DISMUTASE COPPER_ZINC BINDING DOMAIN-CONTAINING PROTEIN"/>
    <property type="match status" value="1"/>
</dbReference>
<keyword evidence="4" id="KW-1185">Reference proteome</keyword>
<feature type="signal peptide" evidence="1">
    <location>
        <begin position="1"/>
        <end position="21"/>
    </location>
</feature>
<reference evidence="3" key="1">
    <citation type="submission" date="2022-07" db="EMBL/GenBank/DDBJ databases">
        <title>Phylogenomic reconstructions and comparative analyses of Kickxellomycotina fungi.</title>
        <authorList>
            <person name="Reynolds N.K."/>
            <person name="Stajich J.E."/>
            <person name="Barry K."/>
            <person name="Grigoriev I.V."/>
            <person name="Crous P."/>
            <person name="Smith M.E."/>
        </authorList>
    </citation>
    <scope>NUCLEOTIDE SEQUENCE</scope>
    <source>
        <strain evidence="3">NBRC 105414</strain>
    </source>
</reference>
<organism evidence="3 4">
    <name type="scientific">Coemansia javaensis</name>
    <dbReference type="NCBI Taxonomy" id="2761396"/>
    <lineage>
        <taxon>Eukaryota</taxon>
        <taxon>Fungi</taxon>
        <taxon>Fungi incertae sedis</taxon>
        <taxon>Zoopagomycota</taxon>
        <taxon>Kickxellomycotina</taxon>
        <taxon>Kickxellomycetes</taxon>
        <taxon>Kickxellales</taxon>
        <taxon>Kickxellaceae</taxon>
        <taxon>Coemansia</taxon>
    </lineage>
</organism>
<comment type="caution">
    <text evidence="3">The sequence shown here is derived from an EMBL/GenBank/DDBJ whole genome shotgun (WGS) entry which is preliminary data.</text>
</comment>
<dbReference type="PANTHER" id="PTHR20910">
    <property type="entry name" value="AGAP001623-PA"/>
    <property type="match status" value="1"/>
</dbReference>
<dbReference type="GO" id="GO:0046872">
    <property type="term" value="F:metal ion binding"/>
    <property type="evidence" value="ECO:0007669"/>
    <property type="project" value="InterPro"/>
</dbReference>
<proteinExistence type="predicted"/>
<dbReference type="EC" id="1.15.1.1" evidence="3"/>
<evidence type="ECO:0000256" key="1">
    <source>
        <dbReference type="SAM" id="SignalP"/>
    </source>
</evidence>
<keyword evidence="1" id="KW-0732">Signal</keyword>
<dbReference type="InterPro" id="IPR053257">
    <property type="entry name" value="Cu-only_SOD"/>
</dbReference>
<dbReference type="InterPro" id="IPR036423">
    <property type="entry name" value="SOD-like_Cu/Zn_dom_sf"/>
</dbReference>
<accession>A0A9W8HJ08</accession>
<dbReference type="AlphaFoldDB" id="A0A9W8HJ08"/>
<dbReference type="OrthoDB" id="159229at2759"/>
<gene>
    <name evidence="3" type="primary">SOD4</name>
    <name evidence="3" type="ORF">H4R18_000150</name>
</gene>
<dbReference type="SUPFAM" id="SSF49329">
    <property type="entry name" value="Cu,Zn superoxide dismutase-like"/>
    <property type="match status" value="1"/>
</dbReference>
<dbReference type="Pfam" id="PF00080">
    <property type="entry name" value="Sod_Cu"/>
    <property type="match status" value="1"/>
</dbReference>
<name>A0A9W8HJ08_9FUNG</name>
<dbReference type="GO" id="GO:0004784">
    <property type="term" value="F:superoxide dismutase activity"/>
    <property type="evidence" value="ECO:0007669"/>
    <property type="project" value="UniProtKB-EC"/>
</dbReference>
<protein>
    <submittedName>
        <fullName evidence="3">Superoxide dismutase</fullName>
        <ecNumber evidence="3">1.15.1.1</ecNumber>
    </submittedName>
</protein>
<keyword evidence="3" id="KW-0560">Oxidoreductase</keyword>
<evidence type="ECO:0000313" key="4">
    <source>
        <dbReference type="Proteomes" id="UP001140217"/>
    </source>
</evidence>
<feature type="chain" id="PRO_5040880432" evidence="1">
    <location>
        <begin position="22"/>
        <end position="232"/>
    </location>
</feature>
<dbReference type="Gene3D" id="2.60.40.200">
    <property type="entry name" value="Superoxide dismutase, copper/zinc binding domain"/>
    <property type="match status" value="1"/>
</dbReference>
<dbReference type="Proteomes" id="UP001140217">
    <property type="component" value="Unassembled WGS sequence"/>
</dbReference>
<feature type="domain" description="Superoxide dismutase copper/zinc binding" evidence="2">
    <location>
        <begin position="48"/>
        <end position="171"/>
    </location>
</feature>